<dbReference type="EMBL" id="GGEC01027456">
    <property type="protein sequence ID" value="MBX07940.1"/>
    <property type="molecule type" value="Transcribed_RNA"/>
</dbReference>
<sequence>MDSVFILFLRHDIPFNNCLLQRASQTYKKAIKDS</sequence>
<name>A0A2P2KQE0_RHIMU</name>
<dbReference type="AlphaFoldDB" id="A0A2P2KQE0"/>
<organism evidence="1">
    <name type="scientific">Rhizophora mucronata</name>
    <name type="common">Asiatic mangrove</name>
    <dbReference type="NCBI Taxonomy" id="61149"/>
    <lineage>
        <taxon>Eukaryota</taxon>
        <taxon>Viridiplantae</taxon>
        <taxon>Streptophyta</taxon>
        <taxon>Embryophyta</taxon>
        <taxon>Tracheophyta</taxon>
        <taxon>Spermatophyta</taxon>
        <taxon>Magnoliopsida</taxon>
        <taxon>eudicotyledons</taxon>
        <taxon>Gunneridae</taxon>
        <taxon>Pentapetalae</taxon>
        <taxon>rosids</taxon>
        <taxon>fabids</taxon>
        <taxon>Malpighiales</taxon>
        <taxon>Rhizophoraceae</taxon>
        <taxon>Rhizophora</taxon>
    </lineage>
</organism>
<proteinExistence type="predicted"/>
<evidence type="ECO:0000313" key="1">
    <source>
        <dbReference type="EMBL" id="MBX07940.1"/>
    </source>
</evidence>
<protein>
    <submittedName>
        <fullName evidence="1">Uncharacterized protein</fullName>
    </submittedName>
</protein>
<reference evidence="1" key="1">
    <citation type="submission" date="2018-02" db="EMBL/GenBank/DDBJ databases">
        <title>Rhizophora mucronata_Transcriptome.</title>
        <authorList>
            <person name="Meera S.P."/>
            <person name="Sreeshan A."/>
            <person name="Augustine A."/>
        </authorList>
    </citation>
    <scope>NUCLEOTIDE SEQUENCE</scope>
    <source>
        <tissue evidence="1">Leaf</tissue>
    </source>
</reference>
<accession>A0A2P2KQE0</accession>